<proteinExistence type="predicted"/>
<accession>A0A429V825</accession>
<evidence type="ECO:0008006" key="3">
    <source>
        <dbReference type="Google" id="ProtNLM"/>
    </source>
</evidence>
<keyword evidence="2" id="KW-1185">Reference proteome</keyword>
<evidence type="ECO:0000313" key="1">
    <source>
        <dbReference type="EMBL" id="RST30089.1"/>
    </source>
</evidence>
<name>A0A429V825_9SPHN</name>
<protein>
    <recommendedName>
        <fullName evidence="3">Rap1a immunity protein domain-containing protein</fullName>
    </recommendedName>
</protein>
<dbReference type="OrthoDB" id="7574806at2"/>
<comment type="caution">
    <text evidence="1">The sequence shown here is derived from an EMBL/GenBank/DDBJ whole genome shotgun (WGS) entry which is preliminary data.</text>
</comment>
<organism evidence="1 2">
    <name type="scientific">Sphingomonas ginkgonis</name>
    <dbReference type="NCBI Taxonomy" id="2315330"/>
    <lineage>
        <taxon>Bacteria</taxon>
        <taxon>Pseudomonadati</taxon>
        <taxon>Pseudomonadota</taxon>
        <taxon>Alphaproteobacteria</taxon>
        <taxon>Sphingomonadales</taxon>
        <taxon>Sphingomonadaceae</taxon>
        <taxon>Sphingomonas</taxon>
    </lineage>
</organism>
<dbReference type="RefSeq" id="WP_126717923.1">
    <property type="nucleotide sequence ID" value="NZ_RWJF01000001.1"/>
</dbReference>
<dbReference type="Proteomes" id="UP000274661">
    <property type="component" value="Unassembled WGS sequence"/>
</dbReference>
<reference evidence="1 2" key="1">
    <citation type="submission" date="2018-12" db="EMBL/GenBank/DDBJ databases">
        <title>Sphingomonas sp. HMF7854 Genome sequencing and assembly.</title>
        <authorList>
            <person name="Cha I."/>
            <person name="Kang H."/>
            <person name="Kim H."/>
            <person name="Kang J."/>
            <person name="Joh K."/>
        </authorList>
    </citation>
    <scope>NUCLEOTIDE SEQUENCE [LARGE SCALE GENOMIC DNA]</scope>
    <source>
        <strain evidence="1 2">HMF7854</strain>
    </source>
</reference>
<evidence type="ECO:0000313" key="2">
    <source>
        <dbReference type="Proteomes" id="UP000274661"/>
    </source>
</evidence>
<sequence length="120" mass="12818">MFAVALTVAGPAMAQSMNAEVYNQRIQALMKKGAMALFSMGEINKLTAEAKAAGIKSNNLRLAAVRSGGKPRFCPPAGQNLALGQKEFLSRFGQIPPGERAHIDMTEAMTRVFAGKYPCS</sequence>
<dbReference type="EMBL" id="RWJF01000001">
    <property type="protein sequence ID" value="RST30089.1"/>
    <property type="molecule type" value="Genomic_DNA"/>
</dbReference>
<gene>
    <name evidence="1" type="ORF">HMF7854_04055</name>
</gene>
<dbReference type="AlphaFoldDB" id="A0A429V825"/>